<protein>
    <submittedName>
        <fullName evidence="1">Uncharacterized protein</fullName>
    </submittedName>
</protein>
<dbReference type="EMBL" id="BAAATL010000025">
    <property type="protein sequence ID" value="GAA2495347.1"/>
    <property type="molecule type" value="Genomic_DNA"/>
</dbReference>
<gene>
    <name evidence="1" type="ORF">GCM10010422_48660</name>
</gene>
<evidence type="ECO:0000313" key="2">
    <source>
        <dbReference type="Proteomes" id="UP001501721"/>
    </source>
</evidence>
<evidence type="ECO:0000313" key="1">
    <source>
        <dbReference type="EMBL" id="GAA2495347.1"/>
    </source>
</evidence>
<organism evidence="1 2">
    <name type="scientific">Streptomyces graminearus</name>
    <dbReference type="NCBI Taxonomy" id="284030"/>
    <lineage>
        <taxon>Bacteria</taxon>
        <taxon>Bacillati</taxon>
        <taxon>Actinomycetota</taxon>
        <taxon>Actinomycetes</taxon>
        <taxon>Kitasatosporales</taxon>
        <taxon>Streptomycetaceae</taxon>
        <taxon>Streptomyces</taxon>
    </lineage>
</organism>
<sequence>MSDTGPDATVIVGLHGSHRGTARGAGPVFALADPSGAARPTGTVSAPPSAGLAARAAEIRERHSNARTDT</sequence>
<dbReference type="Proteomes" id="UP001501721">
    <property type="component" value="Unassembled WGS sequence"/>
</dbReference>
<keyword evidence="2" id="KW-1185">Reference proteome</keyword>
<accession>A0ABN3M5N0</accession>
<comment type="caution">
    <text evidence="1">The sequence shown here is derived from an EMBL/GenBank/DDBJ whole genome shotgun (WGS) entry which is preliminary data.</text>
</comment>
<reference evidence="1 2" key="1">
    <citation type="journal article" date="2019" name="Int. J. Syst. Evol. Microbiol.">
        <title>The Global Catalogue of Microorganisms (GCM) 10K type strain sequencing project: providing services to taxonomists for standard genome sequencing and annotation.</title>
        <authorList>
            <consortium name="The Broad Institute Genomics Platform"/>
            <consortium name="The Broad Institute Genome Sequencing Center for Infectious Disease"/>
            <person name="Wu L."/>
            <person name="Ma J."/>
        </authorList>
    </citation>
    <scope>NUCLEOTIDE SEQUENCE [LARGE SCALE GENOMIC DNA]</scope>
    <source>
        <strain evidence="1 2">JCM 6923</strain>
    </source>
</reference>
<name>A0ABN3M5N0_9ACTN</name>
<proteinExistence type="predicted"/>